<gene>
    <name evidence="4" type="ORF">GCM10022247_08730</name>
</gene>
<dbReference type="Proteomes" id="UP001501747">
    <property type="component" value="Unassembled WGS sequence"/>
</dbReference>
<evidence type="ECO:0000256" key="1">
    <source>
        <dbReference type="SAM" id="MobiDB-lite"/>
    </source>
</evidence>
<reference evidence="5" key="1">
    <citation type="journal article" date="2019" name="Int. J. Syst. Evol. Microbiol.">
        <title>The Global Catalogue of Microorganisms (GCM) 10K type strain sequencing project: providing services to taxonomists for standard genome sequencing and annotation.</title>
        <authorList>
            <consortium name="The Broad Institute Genomics Platform"/>
            <consortium name="The Broad Institute Genome Sequencing Center for Infectious Disease"/>
            <person name="Wu L."/>
            <person name="Ma J."/>
        </authorList>
    </citation>
    <scope>NUCLEOTIDE SEQUENCE [LARGE SCALE GENOMIC DNA]</scope>
    <source>
        <strain evidence="5">JCM 17342</strain>
    </source>
</reference>
<protein>
    <recommendedName>
        <fullName evidence="6">LPXTG cell wall anchor domain-containing protein</fullName>
    </recommendedName>
</protein>
<name>A0ABP7R4K4_9PSEU</name>
<feature type="compositionally biased region" description="Low complexity" evidence="1">
    <location>
        <begin position="30"/>
        <end position="50"/>
    </location>
</feature>
<organism evidence="4 5">
    <name type="scientific">Allokutzneria multivorans</name>
    <dbReference type="NCBI Taxonomy" id="1142134"/>
    <lineage>
        <taxon>Bacteria</taxon>
        <taxon>Bacillati</taxon>
        <taxon>Actinomycetota</taxon>
        <taxon>Actinomycetes</taxon>
        <taxon>Pseudonocardiales</taxon>
        <taxon>Pseudonocardiaceae</taxon>
        <taxon>Allokutzneria</taxon>
    </lineage>
</organism>
<comment type="caution">
    <text evidence="4">The sequence shown here is derived from an EMBL/GenBank/DDBJ whole genome shotgun (WGS) entry which is preliminary data.</text>
</comment>
<evidence type="ECO:0000313" key="5">
    <source>
        <dbReference type="Proteomes" id="UP001501747"/>
    </source>
</evidence>
<keyword evidence="3" id="KW-0732">Signal</keyword>
<proteinExistence type="predicted"/>
<keyword evidence="5" id="KW-1185">Reference proteome</keyword>
<keyword evidence="2" id="KW-0472">Membrane</keyword>
<evidence type="ECO:0008006" key="6">
    <source>
        <dbReference type="Google" id="ProtNLM"/>
    </source>
</evidence>
<evidence type="ECO:0000313" key="4">
    <source>
        <dbReference type="EMBL" id="GAA3991908.1"/>
    </source>
</evidence>
<feature type="region of interest" description="Disordered" evidence="1">
    <location>
        <begin position="30"/>
        <end position="54"/>
    </location>
</feature>
<evidence type="ECO:0000256" key="3">
    <source>
        <dbReference type="SAM" id="SignalP"/>
    </source>
</evidence>
<evidence type="ECO:0000256" key="2">
    <source>
        <dbReference type="SAM" id="Phobius"/>
    </source>
</evidence>
<feature type="signal peptide" evidence="3">
    <location>
        <begin position="1"/>
        <end position="27"/>
    </location>
</feature>
<dbReference type="EMBL" id="BAABAL010000005">
    <property type="protein sequence ID" value="GAA3991908.1"/>
    <property type="molecule type" value="Genomic_DNA"/>
</dbReference>
<keyword evidence="2" id="KW-0812">Transmembrane</keyword>
<dbReference type="RefSeq" id="WP_344871213.1">
    <property type="nucleotide sequence ID" value="NZ_BAABAL010000005.1"/>
</dbReference>
<feature type="transmembrane region" description="Helical" evidence="2">
    <location>
        <begin position="58"/>
        <end position="76"/>
    </location>
</feature>
<feature type="chain" id="PRO_5046375372" description="LPXTG cell wall anchor domain-containing protein" evidence="3">
    <location>
        <begin position="28"/>
        <end position="83"/>
    </location>
</feature>
<keyword evidence="2" id="KW-1133">Transmembrane helix</keyword>
<accession>A0ABP7R4K4</accession>
<sequence length="83" mass="8513">MRAASRAIVITLLGVLALLAVSPAASALPGPALAQQPTTSAPPAEQQPASPDDRNRVTIGIIAVVLLGTVVLGRRIRKRAQKA</sequence>